<reference evidence="4 5" key="2">
    <citation type="submission" date="2012-02" db="EMBL/GenBank/DDBJ databases">
        <title>Improved High-Quality Draft sequence of Eubacterium cellulosolvens 6.</title>
        <authorList>
            <consortium name="US DOE Joint Genome Institute"/>
            <person name="Lucas S."/>
            <person name="Han J."/>
            <person name="Lapidus A."/>
            <person name="Cheng J.-F."/>
            <person name="Goodwin L."/>
            <person name="Pitluck S."/>
            <person name="Peters L."/>
            <person name="Mikhailova N."/>
            <person name="Gu W."/>
            <person name="Detter J.C."/>
            <person name="Han C."/>
            <person name="Tapia R."/>
            <person name="Land M."/>
            <person name="Hauser L."/>
            <person name="Kyrpides N."/>
            <person name="Ivanova N."/>
            <person name="Pagani I."/>
            <person name="Johnson E."/>
            <person name="Mukhopadhyay B."/>
            <person name="Anderson I."/>
            <person name="Woyke T."/>
        </authorList>
    </citation>
    <scope>NUCLEOTIDE SEQUENCE [LARGE SCALE GENOMIC DNA]</scope>
    <source>
        <strain evidence="4 5">6</strain>
    </source>
</reference>
<dbReference type="PANTHER" id="PTHR34135:SF2">
    <property type="entry name" value="LYSOZYME"/>
    <property type="match status" value="1"/>
</dbReference>
<accession>I5ASL2</accession>
<dbReference type="STRING" id="633697.EubceDRAFT1_0960"/>
<dbReference type="Pfam" id="PF01183">
    <property type="entry name" value="Glyco_hydro_25"/>
    <property type="match status" value="1"/>
</dbReference>
<gene>
    <name evidence="4" type="ORF">EubceDRAFT1_0960</name>
</gene>
<dbReference type="HOGENOM" id="CLU_460607_0_0_9"/>
<reference evidence="4 5" key="1">
    <citation type="submission" date="2010-08" db="EMBL/GenBank/DDBJ databases">
        <authorList>
            <consortium name="US DOE Joint Genome Institute (JGI-PGF)"/>
            <person name="Lucas S."/>
            <person name="Copeland A."/>
            <person name="Lapidus A."/>
            <person name="Cheng J.-F."/>
            <person name="Bruce D."/>
            <person name="Goodwin L."/>
            <person name="Pitluck S."/>
            <person name="Land M.L."/>
            <person name="Hauser L."/>
            <person name="Chang Y.-J."/>
            <person name="Anderson I.J."/>
            <person name="Johnson E."/>
            <person name="Mulhopadhyay B."/>
            <person name="Kyrpides N."/>
            <person name="Woyke T.J."/>
        </authorList>
    </citation>
    <scope>NUCLEOTIDE SEQUENCE [LARGE SCALE GENOMIC DNA]</scope>
    <source>
        <strain evidence="4 5">6</strain>
    </source>
</reference>
<dbReference type="InterPro" id="IPR043708">
    <property type="entry name" value="DUF5648"/>
</dbReference>
<dbReference type="OrthoDB" id="9783374at2"/>
<evidence type="ECO:0000313" key="5">
    <source>
        <dbReference type="Proteomes" id="UP000005753"/>
    </source>
</evidence>
<feature type="signal peptide" evidence="2">
    <location>
        <begin position="1"/>
        <end position="24"/>
    </location>
</feature>
<keyword evidence="2" id="KW-0732">Signal</keyword>
<dbReference type="GO" id="GO:0009253">
    <property type="term" value="P:peptidoglycan catabolic process"/>
    <property type="evidence" value="ECO:0007669"/>
    <property type="project" value="InterPro"/>
</dbReference>
<dbReference type="Proteomes" id="UP000005753">
    <property type="component" value="Chromosome"/>
</dbReference>
<protein>
    <submittedName>
        <fullName evidence="4">Lysozyme M1 (1,4-beta-N-acetylmuramidase)</fullName>
    </submittedName>
</protein>
<evidence type="ECO:0000256" key="2">
    <source>
        <dbReference type="SAM" id="SignalP"/>
    </source>
</evidence>
<feature type="chain" id="PRO_5005684674" evidence="2">
    <location>
        <begin position="25"/>
        <end position="592"/>
    </location>
</feature>
<dbReference type="Gene3D" id="3.20.20.80">
    <property type="entry name" value="Glycosidases"/>
    <property type="match status" value="1"/>
</dbReference>
<dbReference type="GO" id="GO:0016052">
    <property type="term" value="P:carbohydrate catabolic process"/>
    <property type="evidence" value="ECO:0007669"/>
    <property type="project" value="TreeGrafter"/>
</dbReference>
<dbReference type="GO" id="GO:0016998">
    <property type="term" value="P:cell wall macromolecule catabolic process"/>
    <property type="evidence" value="ECO:0007669"/>
    <property type="project" value="InterPro"/>
</dbReference>
<sequence>MKRRMQKILAIVLTAGMAFSGVSAEASGDLVLLHAVADTTSSSGVTGDTVETVREDGKEGSAEEIGKRIQKILDEARSFGTYSDEELEAAKKEVAAIRQVYGELDDAEQEILRDSAGYLEDAEVALDRMIDMHAEYRRTGAVKVDQNENPSSFRFINGAKIDVAVKEAIQETAAVAAAESGEPEATVEALASGELQAAASEYEDTTIVADPGAQVDLEAQGGELITVTDADAENLVGSSGRYMGIDISQWNGTPDFDKIKAAGVKFVIIRLGYGNDETNQDDKRVVRNISECERVGLPWGAYIYSYALNDWEANSEVEHALRLLKRKKPQLPVYIDIEDPSQQYAMSVGDRNVNVDKFASNFCSKLKAAGYKTGLYASLTWFNQYFGNFASQNRGYSNWIAQWADRCTYTGTYDMWQYSATGKVNGIQGSVDMDYYYGSINFPDAYYEYSKDPDRIPMLRLYNPVNHEHFYTDSVNEWSTLLDRGWVAEGIGWYAPKKSDTPVYRLCNPILGDHHYTTSEYERDTLTEEHGWVYEGIGWYSDDRERVPVYREFNPELTSGSHNYTTGKNEHDYLVSAGWADEQIAWYAVKEG</sequence>
<dbReference type="InterPro" id="IPR017853">
    <property type="entry name" value="GH"/>
</dbReference>
<dbReference type="SUPFAM" id="SSF51445">
    <property type="entry name" value="(Trans)glycosidases"/>
    <property type="match status" value="1"/>
</dbReference>
<dbReference type="eggNOG" id="COG3757">
    <property type="taxonomic scope" value="Bacteria"/>
</dbReference>
<dbReference type="EMBL" id="CM001487">
    <property type="protein sequence ID" value="EIM56785.1"/>
    <property type="molecule type" value="Genomic_DNA"/>
</dbReference>
<dbReference type="Pfam" id="PF18885">
    <property type="entry name" value="DUF5648"/>
    <property type="match status" value="1"/>
</dbReference>
<evidence type="ECO:0000256" key="1">
    <source>
        <dbReference type="ARBA" id="ARBA00010646"/>
    </source>
</evidence>
<feature type="domain" description="DUF5648" evidence="3">
    <location>
        <begin position="457"/>
        <end position="589"/>
    </location>
</feature>
<evidence type="ECO:0000313" key="4">
    <source>
        <dbReference type="EMBL" id="EIM56785.1"/>
    </source>
</evidence>
<dbReference type="GO" id="GO:0003796">
    <property type="term" value="F:lysozyme activity"/>
    <property type="evidence" value="ECO:0007669"/>
    <property type="project" value="InterPro"/>
</dbReference>
<evidence type="ECO:0000259" key="3">
    <source>
        <dbReference type="Pfam" id="PF18885"/>
    </source>
</evidence>
<organism evidence="4 5">
    <name type="scientific">Eubacterium cellulosolvens (strain ATCC 43171 / JCM 9499 / 6)</name>
    <name type="common">Cillobacterium cellulosolvens</name>
    <dbReference type="NCBI Taxonomy" id="633697"/>
    <lineage>
        <taxon>Bacteria</taxon>
        <taxon>Bacillati</taxon>
        <taxon>Bacillota</taxon>
        <taxon>Clostridia</taxon>
        <taxon>Eubacteriales</taxon>
        <taxon>Eubacteriaceae</taxon>
        <taxon>Eubacterium</taxon>
    </lineage>
</organism>
<dbReference type="AlphaFoldDB" id="I5ASL2"/>
<dbReference type="PANTHER" id="PTHR34135">
    <property type="entry name" value="LYSOZYME"/>
    <property type="match status" value="1"/>
</dbReference>
<comment type="similarity">
    <text evidence="1">Belongs to the glycosyl hydrolase 25 family.</text>
</comment>
<name>I5ASL2_EUBC6</name>
<keyword evidence="5" id="KW-1185">Reference proteome</keyword>
<dbReference type="PROSITE" id="PS51904">
    <property type="entry name" value="GLYCOSYL_HYDROL_F25_2"/>
    <property type="match status" value="1"/>
</dbReference>
<dbReference type="CDD" id="cd06414">
    <property type="entry name" value="GH25_LytC-like"/>
    <property type="match status" value="1"/>
</dbReference>
<proteinExistence type="inferred from homology"/>
<dbReference type="InterPro" id="IPR002053">
    <property type="entry name" value="Glyco_hydro_25"/>
</dbReference>